<reference evidence="1" key="1">
    <citation type="submission" date="2023-04" db="EMBL/GenBank/DDBJ databases">
        <title>Black Yeasts Isolated from many extreme environments.</title>
        <authorList>
            <person name="Coleine C."/>
            <person name="Stajich J.E."/>
            <person name="Selbmann L."/>
        </authorList>
    </citation>
    <scope>NUCLEOTIDE SEQUENCE</scope>
    <source>
        <strain evidence="1">CCFEE 5312</strain>
    </source>
</reference>
<dbReference type="EMBL" id="JAWDJX010000001">
    <property type="protein sequence ID" value="KAK3059142.1"/>
    <property type="molecule type" value="Genomic_DNA"/>
</dbReference>
<comment type="caution">
    <text evidence="1">The sequence shown here is derived from an EMBL/GenBank/DDBJ whole genome shotgun (WGS) entry which is preliminary data.</text>
</comment>
<sequence>MEKHVWPEPSLWSLYPAYLQSSTAIDEGALPPKLKGCGRCRKTVLSDNETAQDASGIPICLDCQTANVEPYTVSERLKHAASQILKREQREGVIDEKLAAALQTEVEHEIDRQLVDCSLDESMDMYTGQKHPGLKIFSPDSPSIDAINPCGVAEDDTIAVHCAANIAITRACTNGAKHTGLAGGVHEVGEYIRAREGASGDEELAELIKTLISRSNEQQAVRVKQQHFRMSRTAGKKSKSQLQASMQEWRSGKLGTHDTGAAQKWRQRCHRTFRGKKARRCGRDEETQRDILNILEEIEEEFETQLLRGKDGAP</sequence>
<dbReference type="AlphaFoldDB" id="A0AAJ0LXK4"/>
<organism evidence="1 2">
    <name type="scientific">Extremus antarcticus</name>
    <dbReference type="NCBI Taxonomy" id="702011"/>
    <lineage>
        <taxon>Eukaryota</taxon>
        <taxon>Fungi</taxon>
        <taxon>Dikarya</taxon>
        <taxon>Ascomycota</taxon>
        <taxon>Pezizomycotina</taxon>
        <taxon>Dothideomycetes</taxon>
        <taxon>Dothideomycetidae</taxon>
        <taxon>Mycosphaerellales</taxon>
        <taxon>Extremaceae</taxon>
        <taxon>Extremus</taxon>
    </lineage>
</organism>
<proteinExistence type="predicted"/>
<gene>
    <name evidence="1" type="ORF">LTR09_000708</name>
</gene>
<name>A0AAJ0LXK4_9PEZI</name>
<accession>A0AAJ0LXK4</accession>
<dbReference type="Proteomes" id="UP001271007">
    <property type="component" value="Unassembled WGS sequence"/>
</dbReference>
<evidence type="ECO:0000313" key="2">
    <source>
        <dbReference type="Proteomes" id="UP001271007"/>
    </source>
</evidence>
<keyword evidence="2" id="KW-1185">Reference proteome</keyword>
<protein>
    <submittedName>
        <fullName evidence="1">Uncharacterized protein</fullName>
    </submittedName>
</protein>
<evidence type="ECO:0000313" key="1">
    <source>
        <dbReference type="EMBL" id="KAK3059142.1"/>
    </source>
</evidence>